<accession>A0ACC1HBA8</accession>
<keyword evidence="1" id="KW-0808">Transferase</keyword>
<gene>
    <name evidence="1" type="primary">lag1</name>
    <name evidence="1" type="ORF">EV182_004411</name>
</gene>
<dbReference type="Proteomes" id="UP001145114">
    <property type="component" value="Unassembled WGS sequence"/>
</dbReference>
<protein>
    <submittedName>
        <fullName evidence="1">Sphingosine N-acyltransferase lag1</fullName>
        <ecNumber evidence="1">2.3.1.24</ecNumber>
    </submittedName>
</protein>
<evidence type="ECO:0000313" key="1">
    <source>
        <dbReference type="EMBL" id="KAJ1673865.1"/>
    </source>
</evidence>
<reference evidence="1" key="1">
    <citation type="submission" date="2022-06" db="EMBL/GenBank/DDBJ databases">
        <title>Phylogenomic reconstructions and comparative analyses of Kickxellomycotina fungi.</title>
        <authorList>
            <person name="Reynolds N.K."/>
            <person name="Stajich J.E."/>
            <person name="Barry K."/>
            <person name="Grigoriev I.V."/>
            <person name="Crous P."/>
            <person name="Smith M.E."/>
        </authorList>
    </citation>
    <scope>NUCLEOTIDE SEQUENCE</scope>
    <source>
        <strain evidence="1">RSA 2271</strain>
    </source>
</reference>
<dbReference type="EC" id="2.3.1.24" evidence="1"/>
<proteinExistence type="predicted"/>
<comment type="caution">
    <text evidence="1">The sequence shown here is derived from an EMBL/GenBank/DDBJ whole genome shotgun (WGS) entry which is preliminary data.</text>
</comment>
<dbReference type="EMBL" id="JAMZIH010006488">
    <property type="protein sequence ID" value="KAJ1673865.1"/>
    <property type="molecule type" value="Genomic_DNA"/>
</dbReference>
<keyword evidence="2" id="KW-1185">Reference proteome</keyword>
<name>A0ACC1HBA8_9FUNG</name>
<evidence type="ECO:0000313" key="2">
    <source>
        <dbReference type="Proteomes" id="UP001145114"/>
    </source>
</evidence>
<keyword evidence="1" id="KW-0012">Acyltransferase</keyword>
<organism evidence="1 2">
    <name type="scientific">Spiromyces aspiralis</name>
    <dbReference type="NCBI Taxonomy" id="68401"/>
    <lineage>
        <taxon>Eukaryota</taxon>
        <taxon>Fungi</taxon>
        <taxon>Fungi incertae sedis</taxon>
        <taxon>Zoopagomycota</taxon>
        <taxon>Kickxellomycotina</taxon>
        <taxon>Kickxellomycetes</taxon>
        <taxon>Kickxellales</taxon>
        <taxon>Kickxellaceae</taxon>
        <taxon>Spiromyces</taxon>
    </lineage>
</organism>
<sequence length="408" mass="47889">MALSDEIKLEPSLRGSDAVSGSPPRQPKKQLAVPGLVAKYEFLVTSCILSIVLIAHYILKQAWAAPFVNIHYQVGTDKYIRGRDDLYFVLYWLVKLSFLRSLLMKYVFPVIAQWAGVSPTSRKCLRICEVGWMFTYYITMWCIGFKIMYNSPYWLNTTNLYAGYPEDHMVMPYNLKWFYLVQLAFWFENLYIIHVEERRKDHYEMLTHHFVTISLVIASYHTYFTRWGHVFMLIMDAPDIFLTLAKLLRYLGFNRICNYIFGLFAVCWFITKHYFCFVMMLSIWTQAEILIPEEKRYPNHPNSYATYPLMYGFLGVLCVLQAILLIWMWMLLKIIIKAITEQRVEDTRSDTEELDETTPEPNVHESCPPPIAKKAPPVVSFVYLSLAVCVFGVIFHYYPQLVYSVYSA</sequence>